<dbReference type="GO" id="GO:0043190">
    <property type="term" value="C:ATP-binding cassette (ABC) transporter complex"/>
    <property type="evidence" value="ECO:0007669"/>
    <property type="project" value="InterPro"/>
</dbReference>
<comment type="caution">
    <text evidence="8">The sequence shown here is derived from an EMBL/GenBank/DDBJ whole genome shotgun (WGS) entry which is preliminary data.</text>
</comment>
<feature type="transmembrane region" description="Helical" evidence="6">
    <location>
        <begin position="20"/>
        <end position="41"/>
    </location>
</feature>
<evidence type="ECO:0000256" key="5">
    <source>
        <dbReference type="ARBA" id="ARBA00023136"/>
    </source>
</evidence>
<evidence type="ECO:0000259" key="7">
    <source>
        <dbReference type="PROSITE" id="PS51012"/>
    </source>
</evidence>
<sequence length="256" mass="28681">MNIKQLIALYTLVRNEIVRLFRIFNQVFFPPIITTFLYFLIFGSIIGERIGSIQGVSYSQFIAPGLIMMTVITNAYSNISTSLFNMRFQKSIEEMLVSPMHYSLILTGFTLTGILRGILVATLVFLVSFLFVDIDLTILPATLGVVALVSALFAQAGFTNGLLARNFDEIAIIPTFILTPLTYLGGVFYDTAMLPSFWKEASLFNPIFYMVNALRQVMTAQQFLNLPLALSLIVLMLVLMIVMNLFLLKQGVGIRE</sequence>
<feature type="transmembrane region" description="Helical" evidence="6">
    <location>
        <begin position="61"/>
        <end position="84"/>
    </location>
</feature>
<keyword evidence="3 6" id="KW-0812">Transmembrane</keyword>
<dbReference type="PROSITE" id="PS51012">
    <property type="entry name" value="ABC_TM2"/>
    <property type="match status" value="1"/>
</dbReference>
<dbReference type="EMBL" id="LNYK01000001">
    <property type="protein sequence ID" value="KTD23333.1"/>
    <property type="molecule type" value="Genomic_DNA"/>
</dbReference>
<evidence type="ECO:0000256" key="4">
    <source>
        <dbReference type="ARBA" id="ARBA00022989"/>
    </source>
</evidence>
<evidence type="ECO:0000256" key="6">
    <source>
        <dbReference type="RuleBase" id="RU361157"/>
    </source>
</evidence>
<dbReference type="InterPro" id="IPR000412">
    <property type="entry name" value="ABC_2_transport"/>
</dbReference>
<dbReference type="STRING" id="45068.Llon_0218"/>
<feature type="transmembrane region" description="Helical" evidence="6">
    <location>
        <begin position="104"/>
        <end position="132"/>
    </location>
</feature>
<name>A0A0W0VTM3_9GAMM</name>
<dbReference type="InterPro" id="IPR047817">
    <property type="entry name" value="ABC2_TM_bact-type"/>
</dbReference>
<feature type="transmembrane region" description="Helical" evidence="6">
    <location>
        <begin position="138"/>
        <end position="158"/>
    </location>
</feature>
<keyword evidence="6" id="KW-1003">Cell membrane</keyword>
<comment type="similarity">
    <text evidence="2 6">Belongs to the ABC-2 integral membrane protein family.</text>
</comment>
<keyword evidence="4 6" id="KW-1133">Transmembrane helix</keyword>
<evidence type="ECO:0000256" key="1">
    <source>
        <dbReference type="ARBA" id="ARBA00004141"/>
    </source>
</evidence>
<gene>
    <name evidence="8" type="ORF">Llon_0218</name>
</gene>
<dbReference type="OrthoDB" id="9804001at2"/>
<dbReference type="GO" id="GO:0140359">
    <property type="term" value="F:ABC-type transporter activity"/>
    <property type="evidence" value="ECO:0007669"/>
    <property type="project" value="InterPro"/>
</dbReference>
<keyword evidence="5 6" id="KW-0472">Membrane</keyword>
<dbReference type="PANTHER" id="PTHR43332">
    <property type="entry name" value="INNER MEMBRANE TRANSPORT PERMEASE YADH-RELATED"/>
    <property type="match status" value="1"/>
</dbReference>
<dbReference type="PANTHER" id="PTHR43332:SF2">
    <property type="entry name" value="INNER MEMBRANE TRANSPORT PERMEASE YADH"/>
    <property type="match status" value="1"/>
</dbReference>
<evidence type="ECO:0000313" key="8">
    <source>
        <dbReference type="EMBL" id="KTD23333.1"/>
    </source>
</evidence>
<dbReference type="Pfam" id="PF01061">
    <property type="entry name" value="ABC2_membrane"/>
    <property type="match status" value="1"/>
</dbReference>
<feature type="transmembrane region" description="Helical" evidence="6">
    <location>
        <begin position="170"/>
        <end position="189"/>
    </location>
</feature>
<dbReference type="InterPro" id="IPR013525">
    <property type="entry name" value="ABC2_TM"/>
</dbReference>
<dbReference type="PIRSF" id="PIRSF006648">
    <property type="entry name" value="DrrB"/>
    <property type="match status" value="1"/>
</dbReference>
<dbReference type="AlphaFoldDB" id="A0A0W0VTM3"/>
<feature type="domain" description="ABC transmembrane type-2" evidence="7">
    <location>
        <begin position="22"/>
        <end position="251"/>
    </location>
</feature>
<organism evidence="8 9">
    <name type="scientific">Legionella londiniensis</name>
    <dbReference type="NCBI Taxonomy" id="45068"/>
    <lineage>
        <taxon>Bacteria</taxon>
        <taxon>Pseudomonadati</taxon>
        <taxon>Pseudomonadota</taxon>
        <taxon>Gammaproteobacteria</taxon>
        <taxon>Legionellales</taxon>
        <taxon>Legionellaceae</taxon>
        <taxon>Legionella</taxon>
    </lineage>
</organism>
<evidence type="ECO:0000256" key="3">
    <source>
        <dbReference type="ARBA" id="ARBA00022692"/>
    </source>
</evidence>
<proteinExistence type="inferred from homology"/>
<dbReference type="PATRIC" id="fig|45068.5.peg.229"/>
<reference evidence="8 9" key="1">
    <citation type="submission" date="2015-11" db="EMBL/GenBank/DDBJ databases">
        <title>Genomic analysis of 38 Legionella species identifies large and diverse effector repertoires.</title>
        <authorList>
            <person name="Burstein D."/>
            <person name="Amaro F."/>
            <person name="Zusman T."/>
            <person name="Lifshitz Z."/>
            <person name="Cohen O."/>
            <person name="Gilbert J.A."/>
            <person name="Pupko T."/>
            <person name="Shuman H.A."/>
            <person name="Segal G."/>
        </authorList>
    </citation>
    <scope>NUCLEOTIDE SEQUENCE [LARGE SCALE GENOMIC DNA]</scope>
    <source>
        <strain evidence="8 9">ATCC 49505</strain>
    </source>
</reference>
<dbReference type="InterPro" id="IPR052522">
    <property type="entry name" value="ABC-2_transport_permease"/>
</dbReference>
<protein>
    <recommendedName>
        <fullName evidence="6">Transport permease protein</fullName>
    </recommendedName>
</protein>
<keyword evidence="6" id="KW-0813">Transport</keyword>
<keyword evidence="9" id="KW-1185">Reference proteome</keyword>
<comment type="subcellular location">
    <subcellularLocation>
        <location evidence="6">Cell inner membrane</location>
        <topology evidence="6">Multi-pass membrane protein</topology>
    </subcellularLocation>
    <subcellularLocation>
        <location evidence="1">Membrane</location>
        <topology evidence="1">Multi-pass membrane protein</topology>
    </subcellularLocation>
</comment>
<evidence type="ECO:0000313" key="9">
    <source>
        <dbReference type="Proteomes" id="UP000054997"/>
    </source>
</evidence>
<dbReference type="Proteomes" id="UP000054997">
    <property type="component" value="Unassembled WGS sequence"/>
</dbReference>
<dbReference type="RefSeq" id="WP_058528228.1">
    <property type="nucleotide sequence ID" value="NZ_CAAAHZ010000013.1"/>
</dbReference>
<accession>A0A0W0VTM3</accession>
<feature type="transmembrane region" description="Helical" evidence="6">
    <location>
        <begin position="228"/>
        <end position="248"/>
    </location>
</feature>
<dbReference type="NCBIfam" id="NF011648">
    <property type="entry name" value="PRK15066.1"/>
    <property type="match status" value="1"/>
</dbReference>
<evidence type="ECO:0000256" key="2">
    <source>
        <dbReference type="ARBA" id="ARBA00007783"/>
    </source>
</evidence>